<evidence type="ECO:0000259" key="1">
    <source>
        <dbReference type="PROSITE" id="PS50011"/>
    </source>
</evidence>
<keyword evidence="2" id="KW-1185">Reference proteome</keyword>
<protein>
    <submittedName>
        <fullName evidence="3">Uncharacterized protein LOC116295580</fullName>
    </submittedName>
</protein>
<dbReference type="InterPro" id="IPR000719">
    <property type="entry name" value="Prot_kinase_dom"/>
</dbReference>
<evidence type="ECO:0000313" key="2">
    <source>
        <dbReference type="Proteomes" id="UP000515163"/>
    </source>
</evidence>
<dbReference type="InterPro" id="IPR011009">
    <property type="entry name" value="Kinase-like_dom_sf"/>
</dbReference>
<reference evidence="3" key="1">
    <citation type="submission" date="2025-08" db="UniProtKB">
        <authorList>
            <consortium name="RefSeq"/>
        </authorList>
    </citation>
    <scope>IDENTIFICATION</scope>
    <source>
        <tissue evidence="3">Tentacle</tissue>
    </source>
</reference>
<feature type="domain" description="Protein kinase" evidence="1">
    <location>
        <begin position="14"/>
        <end position="288"/>
    </location>
</feature>
<proteinExistence type="predicted"/>
<dbReference type="Proteomes" id="UP000515163">
    <property type="component" value="Unplaced"/>
</dbReference>
<dbReference type="Pfam" id="PF07714">
    <property type="entry name" value="PK_Tyr_Ser-Thr"/>
    <property type="match status" value="1"/>
</dbReference>
<dbReference type="SUPFAM" id="SSF56112">
    <property type="entry name" value="Protein kinase-like (PK-like)"/>
    <property type="match status" value="1"/>
</dbReference>
<dbReference type="AlphaFoldDB" id="A0A6P8HVD5"/>
<dbReference type="KEGG" id="aten:116295580"/>
<dbReference type="RefSeq" id="XP_031559293.1">
    <property type="nucleotide sequence ID" value="XM_031703433.1"/>
</dbReference>
<dbReference type="InterPro" id="IPR001245">
    <property type="entry name" value="Ser-Thr/Tyr_kinase_cat_dom"/>
</dbReference>
<dbReference type="Gene3D" id="1.10.510.10">
    <property type="entry name" value="Transferase(Phosphotransferase) domain 1"/>
    <property type="match status" value="1"/>
</dbReference>
<dbReference type="PROSITE" id="PS50011">
    <property type="entry name" value="PROTEIN_KINASE_DOM"/>
    <property type="match status" value="1"/>
</dbReference>
<dbReference type="OrthoDB" id="5980040at2759"/>
<evidence type="ECO:0000313" key="3">
    <source>
        <dbReference type="RefSeq" id="XP_031559293.1"/>
    </source>
</evidence>
<dbReference type="InParanoid" id="A0A6P8HVD5"/>
<organism evidence="2 3">
    <name type="scientific">Actinia tenebrosa</name>
    <name type="common">Australian red waratah sea anemone</name>
    <dbReference type="NCBI Taxonomy" id="6105"/>
    <lineage>
        <taxon>Eukaryota</taxon>
        <taxon>Metazoa</taxon>
        <taxon>Cnidaria</taxon>
        <taxon>Anthozoa</taxon>
        <taxon>Hexacorallia</taxon>
        <taxon>Actiniaria</taxon>
        <taxon>Actiniidae</taxon>
        <taxon>Actinia</taxon>
    </lineage>
</organism>
<dbReference type="GeneID" id="116295580"/>
<dbReference type="GO" id="GO:0005524">
    <property type="term" value="F:ATP binding"/>
    <property type="evidence" value="ECO:0007669"/>
    <property type="project" value="InterPro"/>
</dbReference>
<dbReference type="GO" id="GO:0004672">
    <property type="term" value="F:protein kinase activity"/>
    <property type="evidence" value="ECO:0007669"/>
    <property type="project" value="InterPro"/>
</dbReference>
<accession>A0A6P8HVD5</accession>
<name>A0A6P8HVD5_ACTTE</name>
<gene>
    <name evidence="3" type="primary">LOC116295580</name>
</gene>
<sequence>MTNYRSSIIPDTSISAAVTLASHGPGTLKGSTRKPKINLVKTKFFEGDFSHSVVFYRSFKEENEKTTFLFKHFCNNERAEWNREVEVIDRLRKDGGHPNIIKHLWHSPVQEAPVLIDLTNLESVQEHGFLICYELVSCTTLDEYISKPEAALVTQIVLTVATDVINALSYLERCDLRHNHVSAKNILVKETVMVPSLRAVLGGFGHGTFVNSHKKTTAREEDKPNTDIVQYGVLVEQLLNLSPNADPDHQIKEISTKCQEESNTLTATAVRNMMQEVWDGTGTWDTLL</sequence>